<proteinExistence type="predicted"/>
<name>A0A2Y9BBL5_9FIRM</name>
<dbReference type="EMBL" id="QGDL01000001">
    <property type="protein sequence ID" value="PWJ31823.1"/>
    <property type="molecule type" value="Genomic_DNA"/>
</dbReference>
<keyword evidence="1" id="KW-0812">Transmembrane</keyword>
<sequence length="173" mass="20170">MTLYQIEKKRLHASYYYIIMVIILYVYFIQAQTQASIQTYGLNADGLTAAVEPVSFWHPAFWAGLAIETVYLNFRLFWIRERDQLSFLLRKYDTLPILKRDLYMAKAKVMLKIFGIYMVLSIIIYYFVIFTMFGAKAIWVPSISQIILSIVLGLCIILALLGIDWLQDILTSE</sequence>
<feature type="transmembrane region" description="Helical" evidence="1">
    <location>
        <begin position="109"/>
        <end position="134"/>
    </location>
</feature>
<keyword evidence="1" id="KW-0472">Membrane</keyword>
<organism evidence="2 3">
    <name type="scientific">Faecalicatena orotica</name>
    <dbReference type="NCBI Taxonomy" id="1544"/>
    <lineage>
        <taxon>Bacteria</taxon>
        <taxon>Bacillati</taxon>
        <taxon>Bacillota</taxon>
        <taxon>Clostridia</taxon>
        <taxon>Lachnospirales</taxon>
        <taxon>Lachnospiraceae</taxon>
        <taxon>Faecalicatena</taxon>
    </lineage>
</organism>
<dbReference type="OrthoDB" id="2086209at2"/>
<feature type="transmembrane region" description="Helical" evidence="1">
    <location>
        <begin position="60"/>
        <end position="78"/>
    </location>
</feature>
<reference evidence="2 3" key="1">
    <citation type="submission" date="2018-05" db="EMBL/GenBank/DDBJ databases">
        <title>The Hungate 1000. A catalogue of reference genomes from the rumen microbiome.</title>
        <authorList>
            <person name="Kelly W."/>
        </authorList>
    </citation>
    <scope>NUCLEOTIDE SEQUENCE [LARGE SCALE GENOMIC DNA]</scope>
    <source>
        <strain evidence="2 3">NLAE-zl-C242</strain>
    </source>
</reference>
<dbReference type="Proteomes" id="UP000245845">
    <property type="component" value="Unassembled WGS sequence"/>
</dbReference>
<protein>
    <submittedName>
        <fullName evidence="2">Uncharacterized protein</fullName>
    </submittedName>
</protein>
<evidence type="ECO:0000313" key="2">
    <source>
        <dbReference type="EMBL" id="PWJ31823.1"/>
    </source>
</evidence>
<feature type="transmembrane region" description="Helical" evidence="1">
    <location>
        <begin position="12"/>
        <end position="30"/>
    </location>
</feature>
<feature type="transmembrane region" description="Helical" evidence="1">
    <location>
        <begin position="146"/>
        <end position="166"/>
    </location>
</feature>
<keyword evidence="3" id="KW-1185">Reference proteome</keyword>
<evidence type="ECO:0000256" key="1">
    <source>
        <dbReference type="SAM" id="Phobius"/>
    </source>
</evidence>
<evidence type="ECO:0000313" key="3">
    <source>
        <dbReference type="Proteomes" id="UP000245845"/>
    </source>
</evidence>
<comment type="caution">
    <text evidence="2">The sequence shown here is derived from an EMBL/GenBank/DDBJ whole genome shotgun (WGS) entry which is preliminary data.</text>
</comment>
<keyword evidence="1" id="KW-1133">Transmembrane helix</keyword>
<dbReference type="AlphaFoldDB" id="A0A2Y9BBL5"/>
<dbReference type="RefSeq" id="WP_109729219.1">
    <property type="nucleotide sequence ID" value="NZ_BAAACK010000007.1"/>
</dbReference>
<gene>
    <name evidence="2" type="ORF">A8806_101110</name>
</gene>
<accession>A0A2Y9BBL5</accession>